<dbReference type="InterPro" id="IPR052053">
    <property type="entry name" value="IM_YidH-like"/>
</dbReference>
<dbReference type="GO" id="GO:0005886">
    <property type="term" value="C:plasma membrane"/>
    <property type="evidence" value="ECO:0007669"/>
    <property type="project" value="UniProtKB-SubCell"/>
</dbReference>
<dbReference type="Proteomes" id="UP000663870">
    <property type="component" value="Unassembled WGS sequence"/>
</dbReference>
<proteinExistence type="predicted"/>
<keyword evidence="11" id="KW-1185">Reference proteome</keyword>
<evidence type="ECO:0000256" key="4">
    <source>
        <dbReference type="ARBA" id="ARBA00022989"/>
    </source>
</evidence>
<evidence type="ECO:0000313" key="11">
    <source>
        <dbReference type="Proteomes" id="UP000663870"/>
    </source>
</evidence>
<keyword evidence="5 6" id="KW-0472">Membrane</keyword>
<protein>
    <recommendedName>
        <fullName evidence="7">DUF202 domain-containing protein</fullName>
    </recommendedName>
</protein>
<dbReference type="Pfam" id="PF02656">
    <property type="entry name" value="DUF202"/>
    <property type="match status" value="1"/>
</dbReference>
<evidence type="ECO:0000256" key="6">
    <source>
        <dbReference type="SAM" id="Phobius"/>
    </source>
</evidence>
<sequence>MVECSPLVDPAILKSSSEPILNKSQDSFADHLANERTFLAWIRTGLGIFAFGCAIARFGGSDNIQKTFKNSFHEMKPIISGLVLITAGISILFYSIYRYYRINQHIIQRDFTELSRIHEPIIAIIVLLLCMFAILIIFVIL</sequence>
<gene>
    <name evidence="9" type="ORF">JXQ802_LOCUS4581</name>
    <name evidence="8" type="ORF">PYM288_LOCUS3432</name>
</gene>
<dbReference type="EMBL" id="CAJNOL010000065">
    <property type="protein sequence ID" value="CAF0808053.1"/>
    <property type="molecule type" value="Genomic_DNA"/>
</dbReference>
<evidence type="ECO:0000256" key="1">
    <source>
        <dbReference type="ARBA" id="ARBA00004651"/>
    </source>
</evidence>
<feature type="transmembrane region" description="Helical" evidence="6">
    <location>
        <begin position="38"/>
        <end position="58"/>
    </location>
</feature>
<keyword evidence="2" id="KW-1003">Cell membrane</keyword>
<reference evidence="8" key="1">
    <citation type="submission" date="2021-02" db="EMBL/GenBank/DDBJ databases">
        <authorList>
            <person name="Nowell W R."/>
        </authorList>
    </citation>
    <scope>NUCLEOTIDE SEQUENCE</scope>
</reference>
<evidence type="ECO:0000313" key="8">
    <source>
        <dbReference type="EMBL" id="CAF0777331.1"/>
    </source>
</evidence>
<feature type="transmembrane region" description="Helical" evidence="6">
    <location>
        <begin position="78"/>
        <end position="100"/>
    </location>
</feature>
<feature type="transmembrane region" description="Helical" evidence="6">
    <location>
        <begin position="121"/>
        <end position="140"/>
    </location>
</feature>
<evidence type="ECO:0000259" key="7">
    <source>
        <dbReference type="Pfam" id="PF02656"/>
    </source>
</evidence>
<keyword evidence="3 6" id="KW-0812">Transmembrane</keyword>
<evidence type="ECO:0000313" key="9">
    <source>
        <dbReference type="EMBL" id="CAF0808053.1"/>
    </source>
</evidence>
<accession>A0A813R8D4</accession>
<comment type="caution">
    <text evidence="8">The sequence shown here is derived from an EMBL/GenBank/DDBJ whole genome shotgun (WGS) entry which is preliminary data.</text>
</comment>
<organism evidence="8 10">
    <name type="scientific">Rotaria sordida</name>
    <dbReference type="NCBI Taxonomy" id="392033"/>
    <lineage>
        <taxon>Eukaryota</taxon>
        <taxon>Metazoa</taxon>
        <taxon>Spiralia</taxon>
        <taxon>Gnathifera</taxon>
        <taxon>Rotifera</taxon>
        <taxon>Eurotatoria</taxon>
        <taxon>Bdelloidea</taxon>
        <taxon>Philodinida</taxon>
        <taxon>Philodinidae</taxon>
        <taxon>Rotaria</taxon>
    </lineage>
</organism>
<keyword evidence="4 6" id="KW-1133">Transmembrane helix</keyword>
<feature type="domain" description="DUF202" evidence="7">
    <location>
        <begin position="30"/>
        <end position="103"/>
    </location>
</feature>
<dbReference type="AlphaFoldDB" id="A0A813R8D4"/>
<dbReference type="PANTHER" id="PTHR34187">
    <property type="entry name" value="FGR18P"/>
    <property type="match status" value="1"/>
</dbReference>
<evidence type="ECO:0000256" key="2">
    <source>
        <dbReference type="ARBA" id="ARBA00022475"/>
    </source>
</evidence>
<name>A0A813R8D4_9BILA</name>
<dbReference type="PANTHER" id="PTHR34187:SF2">
    <property type="entry name" value="DUF202 DOMAIN-CONTAINING PROTEIN"/>
    <property type="match status" value="1"/>
</dbReference>
<dbReference type="EMBL" id="CAJNOH010000026">
    <property type="protein sequence ID" value="CAF0777331.1"/>
    <property type="molecule type" value="Genomic_DNA"/>
</dbReference>
<dbReference type="Proteomes" id="UP000663854">
    <property type="component" value="Unassembled WGS sequence"/>
</dbReference>
<evidence type="ECO:0000313" key="10">
    <source>
        <dbReference type="Proteomes" id="UP000663854"/>
    </source>
</evidence>
<evidence type="ECO:0000256" key="3">
    <source>
        <dbReference type="ARBA" id="ARBA00022692"/>
    </source>
</evidence>
<evidence type="ECO:0000256" key="5">
    <source>
        <dbReference type="ARBA" id="ARBA00023136"/>
    </source>
</evidence>
<dbReference type="InterPro" id="IPR003807">
    <property type="entry name" value="DUF202"/>
</dbReference>
<comment type="subcellular location">
    <subcellularLocation>
        <location evidence="1">Cell membrane</location>
        <topology evidence="1">Multi-pass membrane protein</topology>
    </subcellularLocation>
</comment>